<dbReference type="PROSITE" id="PS51273">
    <property type="entry name" value="GATASE_TYPE_1"/>
    <property type="match status" value="1"/>
</dbReference>
<keyword evidence="1" id="KW-0378">Hydrolase</keyword>
<dbReference type="InterPro" id="IPR011697">
    <property type="entry name" value="Peptidase_C26"/>
</dbReference>
<organism evidence="1 2">
    <name type="scientific">Vogesella aquatica</name>
    <dbReference type="NCBI Taxonomy" id="2984206"/>
    <lineage>
        <taxon>Bacteria</taxon>
        <taxon>Pseudomonadati</taxon>
        <taxon>Pseudomonadota</taxon>
        <taxon>Betaproteobacteria</taxon>
        <taxon>Neisseriales</taxon>
        <taxon>Chromobacteriaceae</taxon>
        <taxon>Vogesella</taxon>
    </lineage>
</organism>
<name>A0ABT5IW19_9NEIS</name>
<dbReference type="RefSeq" id="WP_272751163.1">
    <property type="nucleotide sequence ID" value="NZ_JAQQLF010000006.1"/>
</dbReference>
<dbReference type="SUPFAM" id="SSF52317">
    <property type="entry name" value="Class I glutamine amidotransferase-like"/>
    <property type="match status" value="1"/>
</dbReference>
<dbReference type="Gene3D" id="3.40.50.880">
    <property type="match status" value="1"/>
</dbReference>
<dbReference type="EMBL" id="JAQQLF010000006">
    <property type="protein sequence ID" value="MDC7716772.1"/>
    <property type="molecule type" value="Genomic_DNA"/>
</dbReference>
<evidence type="ECO:0000313" key="2">
    <source>
        <dbReference type="Proteomes" id="UP001219956"/>
    </source>
</evidence>
<comment type="caution">
    <text evidence="1">The sequence shown here is derived from an EMBL/GenBank/DDBJ whole genome shotgun (WGS) entry which is preliminary data.</text>
</comment>
<dbReference type="Proteomes" id="UP001219956">
    <property type="component" value="Unassembled WGS sequence"/>
</dbReference>
<dbReference type="PANTHER" id="PTHR43235:SF1">
    <property type="entry name" value="GLUTAMINE AMIDOTRANSFERASE PB2B2.05-RELATED"/>
    <property type="match status" value="1"/>
</dbReference>
<evidence type="ECO:0000313" key="1">
    <source>
        <dbReference type="EMBL" id="MDC7716772.1"/>
    </source>
</evidence>
<gene>
    <name evidence="1" type="ORF">PQU95_06025</name>
</gene>
<reference evidence="1 2" key="1">
    <citation type="submission" date="2023-01" db="EMBL/GenBank/DDBJ databases">
        <title>Novel species of the genus Vogesella isolated from rivers.</title>
        <authorList>
            <person name="Lu H."/>
        </authorList>
    </citation>
    <scope>NUCLEOTIDE SEQUENCE [LARGE SCALE GENOMIC DNA]</scope>
    <source>
        <strain evidence="1 2">DC21W</strain>
    </source>
</reference>
<accession>A0ABT5IW19</accession>
<dbReference type="InterPro" id="IPR044668">
    <property type="entry name" value="PuuD-like"/>
</dbReference>
<proteinExistence type="predicted"/>
<dbReference type="Pfam" id="PF07722">
    <property type="entry name" value="Peptidase_C26"/>
    <property type="match status" value="1"/>
</dbReference>
<dbReference type="InterPro" id="IPR029062">
    <property type="entry name" value="Class_I_gatase-like"/>
</dbReference>
<dbReference type="PANTHER" id="PTHR43235">
    <property type="entry name" value="GLUTAMINE AMIDOTRANSFERASE PB2B2.05-RELATED"/>
    <property type="match status" value="1"/>
</dbReference>
<dbReference type="GO" id="GO:0016787">
    <property type="term" value="F:hydrolase activity"/>
    <property type="evidence" value="ECO:0007669"/>
    <property type="project" value="UniProtKB-KW"/>
</dbReference>
<sequence>MLQPIIGIPCDVKQIGLFPFHAVGEKYITAAVGGAGGVAILIPSLGDASQLRAIVDLVDGILLPGSPSNVEPHHYQGEPSREGTLHDKARDATTLPLIDMLVKEGVPLLGICRGFQEINVVMGGELHQHVQEVPGLHDHREPDTQDLDHMYGPAHPVSLAAGSWLQGWLGCDSVQVNSIHQQGIKRLADGLVAEALAEDGLVEAYRFDKAPGFAYAVQWHPEWKYWDNKASQAIFKAFGDACRERRMRRNQ</sequence>
<keyword evidence="2" id="KW-1185">Reference proteome</keyword>
<protein>
    <submittedName>
        <fullName evidence="1">Gamma-glutamyl-gamma-aminobutyrate hydrolase family protein</fullName>
    </submittedName>
</protein>
<dbReference type="CDD" id="cd01745">
    <property type="entry name" value="GATase1_2"/>
    <property type="match status" value="1"/>
</dbReference>